<name>A0A368NL75_AGRVI</name>
<comment type="similarity">
    <text evidence="1">Belongs to the DSD1 family.</text>
</comment>
<dbReference type="SUPFAM" id="SSF51419">
    <property type="entry name" value="PLP-binding barrel"/>
    <property type="match status" value="1"/>
</dbReference>
<proteinExistence type="inferred from homology"/>
<dbReference type="RefSeq" id="WP_060717968.1">
    <property type="nucleotide sequence ID" value="NZ_JABFNP010000004.1"/>
</dbReference>
<dbReference type="GO" id="GO:0036088">
    <property type="term" value="P:D-serine catabolic process"/>
    <property type="evidence" value="ECO:0007669"/>
    <property type="project" value="TreeGrafter"/>
</dbReference>
<dbReference type="AlphaFoldDB" id="A0A368NL75"/>
<comment type="caution">
    <text evidence="4">The sequence shown here is derived from an EMBL/GenBank/DDBJ whole genome shotgun (WGS) entry which is preliminary data.</text>
</comment>
<organism evidence="4 5">
    <name type="scientific">Agrobacterium vitis</name>
    <name type="common">Rhizobium vitis</name>
    <dbReference type="NCBI Taxonomy" id="373"/>
    <lineage>
        <taxon>Bacteria</taxon>
        <taxon>Pseudomonadati</taxon>
        <taxon>Pseudomonadota</taxon>
        <taxon>Alphaproteobacteria</taxon>
        <taxon>Hyphomicrobiales</taxon>
        <taxon>Rhizobiaceae</taxon>
        <taxon>Rhizobium/Agrobacterium group</taxon>
        <taxon>Agrobacterium</taxon>
    </lineage>
</organism>
<dbReference type="Proteomes" id="UP000436911">
    <property type="component" value="Unassembled WGS sequence"/>
</dbReference>
<dbReference type="GeneID" id="60684081"/>
<dbReference type="Pfam" id="PF01168">
    <property type="entry name" value="Ala_racemase_N"/>
    <property type="match status" value="1"/>
</dbReference>
<accession>A0A368NL75</accession>
<evidence type="ECO:0000256" key="2">
    <source>
        <dbReference type="ARBA" id="ARBA00023239"/>
    </source>
</evidence>
<evidence type="ECO:0000256" key="1">
    <source>
        <dbReference type="ARBA" id="ARBA00005323"/>
    </source>
</evidence>
<feature type="domain" description="D-serine dehydratase-like" evidence="3">
    <location>
        <begin position="275"/>
        <end position="372"/>
    </location>
</feature>
<keyword evidence="2" id="KW-0456">Lyase</keyword>
<gene>
    <name evidence="4" type="ORF">DXT89_25340</name>
</gene>
<evidence type="ECO:0000313" key="4">
    <source>
        <dbReference type="EMBL" id="KAA3520709.1"/>
    </source>
</evidence>
<dbReference type="OrthoDB" id="9772497at2"/>
<dbReference type="InterPro" id="IPR026956">
    <property type="entry name" value="D-ser_dehydrat-like_dom"/>
</dbReference>
<dbReference type="SMART" id="SM01119">
    <property type="entry name" value="D-ser_dehydrat"/>
    <property type="match status" value="1"/>
</dbReference>
<dbReference type="InterPro" id="IPR001608">
    <property type="entry name" value="Ala_racemase_N"/>
</dbReference>
<dbReference type="PANTHER" id="PTHR28004">
    <property type="entry name" value="ZGC:162816-RELATED"/>
    <property type="match status" value="1"/>
</dbReference>
<reference evidence="4 5" key="1">
    <citation type="submission" date="2018-08" db="EMBL/GenBank/DDBJ databases">
        <title>Genome sequencing of Agrobacterium vitis strain ICMP 10754.</title>
        <authorList>
            <person name="Visnovsky S.B."/>
            <person name="Pitman A.R."/>
        </authorList>
    </citation>
    <scope>NUCLEOTIDE SEQUENCE [LARGE SCALE GENOMIC DNA]</scope>
    <source>
        <strain evidence="4 5">ICMP 10754</strain>
    </source>
</reference>
<dbReference type="Gene3D" id="2.40.37.20">
    <property type="entry name" value="D-serine dehydratase-like domain"/>
    <property type="match status" value="1"/>
</dbReference>
<protein>
    <submittedName>
        <fullName evidence="4">Alanine racemase</fullName>
    </submittedName>
</protein>
<dbReference type="Gene3D" id="3.20.20.10">
    <property type="entry name" value="Alanine racemase"/>
    <property type="match status" value="1"/>
</dbReference>
<dbReference type="InterPro" id="IPR029066">
    <property type="entry name" value="PLP-binding_barrel"/>
</dbReference>
<sequence length="400" mass="42399">MTAKQVPNTQPDEPGLSSRFLGFERLDQPRVVVDMPTLRNNITHMAAIVGGKAAIHPHVKTHKSLGIARLQRQTGAAGFTTATPHEALMLLRAGFAPVTLAYPLVSLATATTLIEAAGGPSNIRFIADSSETIDVLSRAAVRCEARASVFLKVDVGLHRCGVDPHDPGAVALAVAIERDPRLDFAGLLSHAGHAYGAADPEAIRAIAGDEIDLLRALRQKLHISGITVPKISVGSTPTLLANAGFDDINEVRPGNYVFYDLTAVRLGIARRADIALAVAARIVSVNNRYAIANVGSKLLSSDLGAHGTSATNSFGEAWMQDRATPFVVAKLSEEHAFLVHDGNRPDIGTPVLILPNHSCPVANLSGGLLALGVEGEPPYTLATEGALRWPNAERLHHDQH</sequence>
<evidence type="ECO:0000259" key="3">
    <source>
        <dbReference type="SMART" id="SM01119"/>
    </source>
</evidence>
<dbReference type="Pfam" id="PF14031">
    <property type="entry name" value="D-ser_dehydrat"/>
    <property type="match status" value="1"/>
</dbReference>
<dbReference type="InterPro" id="IPR042208">
    <property type="entry name" value="D-ser_dehydrat-like_sf"/>
</dbReference>
<dbReference type="GO" id="GO:0008721">
    <property type="term" value="F:D-serine ammonia-lyase activity"/>
    <property type="evidence" value="ECO:0007669"/>
    <property type="project" value="TreeGrafter"/>
</dbReference>
<dbReference type="InterPro" id="IPR051466">
    <property type="entry name" value="D-amino_acid_metab_enzyme"/>
</dbReference>
<dbReference type="EMBL" id="QUSG01000027">
    <property type="protein sequence ID" value="KAA3520709.1"/>
    <property type="molecule type" value="Genomic_DNA"/>
</dbReference>
<dbReference type="PANTHER" id="PTHR28004:SF2">
    <property type="entry name" value="D-SERINE DEHYDRATASE"/>
    <property type="match status" value="1"/>
</dbReference>
<evidence type="ECO:0000313" key="5">
    <source>
        <dbReference type="Proteomes" id="UP000436911"/>
    </source>
</evidence>